<feature type="non-terminal residue" evidence="1">
    <location>
        <position position="1"/>
    </location>
</feature>
<dbReference type="EMBL" id="CAJVPU010009921">
    <property type="protein sequence ID" value="CAG8600013.1"/>
    <property type="molecule type" value="Genomic_DNA"/>
</dbReference>
<accession>A0ACA9MLC6</accession>
<reference evidence="1" key="1">
    <citation type="submission" date="2021-06" db="EMBL/GenBank/DDBJ databases">
        <authorList>
            <person name="Kallberg Y."/>
            <person name="Tangrot J."/>
            <person name="Rosling A."/>
        </authorList>
    </citation>
    <scope>NUCLEOTIDE SEQUENCE</scope>
    <source>
        <strain evidence="1">IL203A</strain>
    </source>
</reference>
<dbReference type="Proteomes" id="UP000789702">
    <property type="component" value="Unassembled WGS sequence"/>
</dbReference>
<evidence type="ECO:0000313" key="1">
    <source>
        <dbReference type="EMBL" id="CAG8600013.1"/>
    </source>
</evidence>
<keyword evidence="2" id="KW-1185">Reference proteome</keyword>
<protein>
    <submittedName>
        <fullName evidence="1">4619_t:CDS:1</fullName>
    </submittedName>
</protein>
<gene>
    <name evidence="1" type="ORF">DHETER_LOCUS7206</name>
</gene>
<comment type="caution">
    <text evidence="1">The sequence shown here is derived from an EMBL/GenBank/DDBJ whole genome shotgun (WGS) entry which is preliminary data.</text>
</comment>
<evidence type="ECO:0000313" key="2">
    <source>
        <dbReference type="Proteomes" id="UP000789702"/>
    </source>
</evidence>
<name>A0ACA9MLC6_9GLOM</name>
<proteinExistence type="predicted"/>
<sequence>HDQAPSLLTNDIKFLIPNLNITCIREQNSNNIYETSLGFSAEEILVGGALIIKNVSDYSENTLDLLEAKVIRIINEVRWSYKNLFTETIIDSSFPIIEDLEGNNLNNAEKLRAYVEEIYEYKNVSVIAY</sequence>
<organism evidence="1 2">
    <name type="scientific">Dentiscutata heterogama</name>
    <dbReference type="NCBI Taxonomy" id="1316150"/>
    <lineage>
        <taxon>Eukaryota</taxon>
        <taxon>Fungi</taxon>
        <taxon>Fungi incertae sedis</taxon>
        <taxon>Mucoromycota</taxon>
        <taxon>Glomeromycotina</taxon>
        <taxon>Glomeromycetes</taxon>
        <taxon>Diversisporales</taxon>
        <taxon>Gigasporaceae</taxon>
        <taxon>Dentiscutata</taxon>
    </lineage>
</organism>